<dbReference type="InterPro" id="IPR006135">
    <property type="entry name" value="T3SS_substrate_exporter"/>
</dbReference>
<feature type="compositionally biased region" description="Basic and acidic residues" evidence="14">
    <location>
        <begin position="7"/>
        <end position="25"/>
    </location>
</feature>
<dbReference type="GO" id="GO:0044780">
    <property type="term" value="P:bacterial-type flagellum assembly"/>
    <property type="evidence" value="ECO:0007669"/>
    <property type="project" value="InterPro"/>
</dbReference>
<keyword evidence="16" id="KW-1185">Reference proteome</keyword>
<evidence type="ECO:0000256" key="13">
    <source>
        <dbReference type="RuleBase" id="RU364091"/>
    </source>
</evidence>
<dbReference type="GO" id="GO:0005886">
    <property type="term" value="C:plasma membrane"/>
    <property type="evidence" value="ECO:0007669"/>
    <property type="project" value="UniProtKB-SubCell"/>
</dbReference>
<evidence type="ECO:0000256" key="4">
    <source>
        <dbReference type="ARBA" id="ARBA00022448"/>
    </source>
</evidence>
<dbReference type="InterPro" id="IPR006136">
    <property type="entry name" value="FlhB"/>
</dbReference>
<dbReference type="GO" id="GO:0009306">
    <property type="term" value="P:protein secretion"/>
    <property type="evidence" value="ECO:0007669"/>
    <property type="project" value="InterPro"/>
</dbReference>
<feature type="transmembrane region" description="Helical" evidence="13">
    <location>
        <begin position="188"/>
        <end position="214"/>
    </location>
</feature>
<reference evidence="15 16" key="1">
    <citation type="submission" date="2017-06" db="EMBL/GenBank/DDBJ databases">
        <title>Reclassification of a Polynucleobacter cosmopolitanus strain isolated from tropical Lake Victoria as Polynucleobacter victoriensis comb. nov.</title>
        <authorList>
            <person name="Hahn M.W."/>
        </authorList>
    </citation>
    <scope>NUCLEOTIDE SEQUENCE [LARGE SCALE GENOMIC DNA]</scope>
    <source>
        <strain evidence="15 16">MWH-MoIso2</strain>
    </source>
</reference>
<dbReference type="RefSeq" id="WP_089514615.1">
    <property type="nucleotide sequence ID" value="NZ_NJGG01000001.1"/>
</dbReference>
<sequence length="394" mass="43814">MAEESDLEKTESASPRRLEKARESGDVPRSTEFSTFFILLAGTIAIWLIGDSLVKNLQAGMSQTLSFARIKELNSAEIFLSYQTFLIDLGITFFPLLGIIFLAAVGAPLFIGGWTFSAEKLIPSFEKLNPIQGISNIFSINSLVELLKAILKTVFIGFASWLLVSSQLDSIHSLLSKSIQESSGQQGYIILWCLTFMVVSLSVISMIDVPYQIYRYTDKLKMSRQELRDESKETEGNPEIKAKIRAQQREMSRRRMMSKVPSADVVITNPTHYSVALQYPDNSNKAPIILAKGQGEVALKIRELAKENNIEIVEVPPLARALYKHAELDQEIPSALFTAVAQVLAYVFQLRIYQKQGGTQPQKPTQIAIPAGMDILEAPSSPDLNKQPRVMSPA</sequence>
<protein>
    <recommendedName>
        <fullName evidence="3 13">Flagellar biosynthetic protein FlhB</fullName>
    </recommendedName>
</protein>
<dbReference type="Proteomes" id="UP000215188">
    <property type="component" value="Unassembled WGS sequence"/>
</dbReference>
<comment type="subcellular location">
    <subcellularLocation>
        <location evidence="1">Cell membrane</location>
        <topology evidence="1">Multi-pass membrane protein</topology>
    </subcellularLocation>
</comment>
<accession>A0A229FU92</accession>
<dbReference type="Gene3D" id="3.40.1690.10">
    <property type="entry name" value="secretion proteins EscU"/>
    <property type="match status" value="1"/>
</dbReference>
<keyword evidence="7 13" id="KW-1005">Bacterial flagellum biogenesis</keyword>
<name>A0A229FU92_9BURK</name>
<gene>
    <name evidence="13" type="primary">flhB</name>
    <name evidence="15" type="ORF">AOC33_00290</name>
</gene>
<feature type="region of interest" description="Disordered" evidence="14">
    <location>
        <begin position="1"/>
        <end position="25"/>
    </location>
</feature>
<comment type="function">
    <text evidence="12 13">Required for formation of the rod structure in the basal body of the flagellar apparatus. Together with FliI and FliH, may constitute the export apparatus of flagellin.</text>
</comment>
<keyword evidence="4 13" id="KW-0813">Transport</keyword>
<dbReference type="Gene3D" id="6.10.250.2080">
    <property type="match status" value="1"/>
</dbReference>
<dbReference type="Pfam" id="PF01312">
    <property type="entry name" value="Bac_export_2"/>
    <property type="match status" value="1"/>
</dbReference>
<dbReference type="PANTHER" id="PTHR30531">
    <property type="entry name" value="FLAGELLAR BIOSYNTHETIC PROTEIN FLHB"/>
    <property type="match status" value="1"/>
</dbReference>
<evidence type="ECO:0000313" key="16">
    <source>
        <dbReference type="Proteomes" id="UP000215188"/>
    </source>
</evidence>
<evidence type="ECO:0000256" key="11">
    <source>
        <dbReference type="ARBA" id="ARBA00023225"/>
    </source>
</evidence>
<keyword evidence="5 13" id="KW-1003">Cell membrane</keyword>
<evidence type="ECO:0000256" key="7">
    <source>
        <dbReference type="ARBA" id="ARBA00022795"/>
    </source>
</evidence>
<keyword evidence="15" id="KW-0282">Flagellum</keyword>
<keyword evidence="8 13" id="KW-0653">Protein transport</keyword>
<dbReference type="AlphaFoldDB" id="A0A229FU92"/>
<proteinExistence type="inferred from homology"/>
<organism evidence="15 16">
    <name type="scientific">Polynucleobacter cosmopolitanus</name>
    <dbReference type="NCBI Taxonomy" id="351345"/>
    <lineage>
        <taxon>Bacteria</taxon>
        <taxon>Pseudomonadati</taxon>
        <taxon>Pseudomonadota</taxon>
        <taxon>Betaproteobacteria</taxon>
        <taxon>Burkholderiales</taxon>
        <taxon>Burkholderiaceae</taxon>
        <taxon>Polynucleobacter</taxon>
    </lineage>
</organism>
<comment type="caution">
    <text evidence="15">The sequence shown here is derived from an EMBL/GenBank/DDBJ whole genome shotgun (WGS) entry which is preliminary data.</text>
</comment>
<evidence type="ECO:0000256" key="14">
    <source>
        <dbReference type="SAM" id="MobiDB-lite"/>
    </source>
</evidence>
<dbReference type="EMBL" id="NJGG01000001">
    <property type="protein sequence ID" value="OXL15576.1"/>
    <property type="molecule type" value="Genomic_DNA"/>
</dbReference>
<evidence type="ECO:0000313" key="15">
    <source>
        <dbReference type="EMBL" id="OXL15576.1"/>
    </source>
</evidence>
<keyword evidence="10 13" id="KW-0472">Membrane</keyword>
<keyword evidence="11 13" id="KW-1006">Bacterial flagellum protein export</keyword>
<dbReference type="NCBIfam" id="TIGR00328">
    <property type="entry name" value="flhB"/>
    <property type="match status" value="1"/>
</dbReference>
<comment type="similarity">
    <text evidence="2 13">Belongs to the type III secretion exporter family.</text>
</comment>
<dbReference type="InterPro" id="IPR029025">
    <property type="entry name" value="T3SS_substrate_exporter_C"/>
</dbReference>
<evidence type="ECO:0000256" key="9">
    <source>
        <dbReference type="ARBA" id="ARBA00022989"/>
    </source>
</evidence>
<keyword evidence="15" id="KW-0966">Cell projection</keyword>
<dbReference type="PANTHER" id="PTHR30531:SF12">
    <property type="entry name" value="FLAGELLAR BIOSYNTHETIC PROTEIN FLHB"/>
    <property type="match status" value="1"/>
</dbReference>
<feature type="transmembrane region" description="Helical" evidence="13">
    <location>
        <begin position="33"/>
        <end position="54"/>
    </location>
</feature>
<dbReference type="SUPFAM" id="SSF160544">
    <property type="entry name" value="EscU C-terminal domain-like"/>
    <property type="match status" value="1"/>
</dbReference>
<feature type="transmembrane region" description="Helical" evidence="13">
    <location>
        <begin position="99"/>
        <end position="117"/>
    </location>
</feature>
<evidence type="ECO:0000256" key="5">
    <source>
        <dbReference type="ARBA" id="ARBA00022475"/>
    </source>
</evidence>
<dbReference type="OrthoDB" id="9807950at2"/>
<evidence type="ECO:0000256" key="1">
    <source>
        <dbReference type="ARBA" id="ARBA00004651"/>
    </source>
</evidence>
<keyword evidence="9 13" id="KW-1133">Transmembrane helix</keyword>
<keyword evidence="6 13" id="KW-0812">Transmembrane</keyword>
<evidence type="ECO:0000256" key="6">
    <source>
        <dbReference type="ARBA" id="ARBA00022692"/>
    </source>
</evidence>
<evidence type="ECO:0000256" key="2">
    <source>
        <dbReference type="ARBA" id="ARBA00010690"/>
    </source>
</evidence>
<feature type="transmembrane region" description="Helical" evidence="13">
    <location>
        <begin position="149"/>
        <end position="168"/>
    </location>
</feature>
<evidence type="ECO:0000256" key="12">
    <source>
        <dbReference type="ARBA" id="ARBA00025078"/>
    </source>
</evidence>
<evidence type="ECO:0000256" key="3">
    <source>
        <dbReference type="ARBA" id="ARBA00021622"/>
    </source>
</evidence>
<evidence type="ECO:0000256" key="10">
    <source>
        <dbReference type="ARBA" id="ARBA00023136"/>
    </source>
</evidence>
<keyword evidence="15" id="KW-0969">Cilium</keyword>
<evidence type="ECO:0000256" key="8">
    <source>
        <dbReference type="ARBA" id="ARBA00022927"/>
    </source>
</evidence>
<dbReference type="PRINTS" id="PR00950">
    <property type="entry name" value="TYPE3IMSPROT"/>
</dbReference>
<dbReference type="FunFam" id="3.40.1690.10:FF:000001">
    <property type="entry name" value="Flagellar biosynthetic protein FlhB"/>
    <property type="match status" value="1"/>
</dbReference>